<dbReference type="EC" id="4.2.1.182" evidence="7"/>
<comment type="similarity">
    <text evidence="5">Belongs to the AcnX type II large subunit family.</text>
</comment>
<dbReference type="Pfam" id="PF04412">
    <property type="entry name" value="AcnX"/>
    <property type="match status" value="1"/>
</dbReference>
<evidence type="ECO:0000256" key="4">
    <source>
        <dbReference type="ARBA" id="ARBA00045299"/>
    </source>
</evidence>
<comment type="caution">
    <text evidence="10">The sequence shown here is derived from an EMBL/GenBank/DDBJ whole genome shotgun (WGS) entry which is preliminary data.</text>
</comment>
<dbReference type="AlphaFoldDB" id="A0A7J3I6I6"/>
<dbReference type="GO" id="GO:0016829">
    <property type="term" value="F:lyase activity"/>
    <property type="evidence" value="ECO:0007669"/>
    <property type="project" value="UniProtKB-KW"/>
</dbReference>
<evidence type="ECO:0000256" key="1">
    <source>
        <dbReference type="ARBA" id="ARBA00023004"/>
    </source>
</evidence>
<dbReference type="InterPro" id="IPR007506">
    <property type="entry name" value="PMDh-L-like_dom"/>
</dbReference>
<evidence type="ECO:0000313" key="10">
    <source>
        <dbReference type="EMBL" id="HGN36416.1"/>
    </source>
</evidence>
<protein>
    <recommendedName>
        <fullName evidence="8">Phosphomevalonate dehydratase large subunit</fullName>
        <ecNumber evidence="7">4.2.1.182</ecNumber>
    </recommendedName>
</protein>
<organism evidence="10">
    <name type="scientific">Ignisphaera aggregans</name>
    <dbReference type="NCBI Taxonomy" id="334771"/>
    <lineage>
        <taxon>Archaea</taxon>
        <taxon>Thermoproteota</taxon>
        <taxon>Thermoprotei</taxon>
        <taxon>Desulfurococcales</taxon>
        <taxon>Desulfurococcaceae</taxon>
        <taxon>Ignisphaera</taxon>
    </lineage>
</organism>
<name>A0A7J3I6I6_9CREN</name>
<proteinExistence type="inferred from homology"/>
<evidence type="ECO:0000259" key="9">
    <source>
        <dbReference type="Pfam" id="PF04412"/>
    </source>
</evidence>
<keyword evidence="1" id="KW-0408">Iron</keyword>
<evidence type="ECO:0000256" key="5">
    <source>
        <dbReference type="ARBA" id="ARBA00046333"/>
    </source>
</evidence>
<dbReference type="PANTHER" id="PTHR36577:SF3">
    <property type="entry name" value="DUF521 DOMAIN PROTEIN (AFU_ORTHOLOGUE AFUA_6G00490)"/>
    <property type="match status" value="1"/>
</dbReference>
<evidence type="ECO:0000256" key="2">
    <source>
        <dbReference type="ARBA" id="ARBA00023239"/>
    </source>
</evidence>
<dbReference type="PANTHER" id="PTHR36577">
    <property type="entry name" value="DUF521 DOMAIN PROTEIN (AFU_ORTHOLOGUE AFUA_6G00490)"/>
    <property type="match status" value="1"/>
</dbReference>
<evidence type="ECO:0000256" key="6">
    <source>
        <dbReference type="ARBA" id="ARBA00046520"/>
    </source>
</evidence>
<comment type="subunit">
    <text evidence="6">Heterodimer composed of a large subunit (PMDh-L) and a small subunit (PMDh-S).</text>
</comment>
<feature type="domain" description="Phosphomevalonate dehydratase large subunit-like" evidence="9">
    <location>
        <begin position="1"/>
        <end position="385"/>
    </location>
</feature>
<keyword evidence="2" id="KW-0456">Lyase</keyword>
<evidence type="ECO:0000256" key="3">
    <source>
        <dbReference type="ARBA" id="ARBA00045120"/>
    </source>
</evidence>
<evidence type="ECO:0000256" key="7">
    <source>
        <dbReference type="ARBA" id="ARBA00047176"/>
    </source>
</evidence>
<comment type="catalytic activity">
    <reaction evidence="3">
        <text>(R)-5-phosphomevalonate = (2E)-3-methyl-5-phosphooxypent-2-enoate + H2O</text>
        <dbReference type="Rhea" id="RHEA:78975"/>
        <dbReference type="ChEBI" id="CHEBI:15377"/>
        <dbReference type="ChEBI" id="CHEBI:58146"/>
        <dbReference type="ChEBI" id="CHEBI:229665"/>
        <dbReference type="EC" id="4.2.1.182"/>
    </reaction>
    <physiologicalReaction direction="left-to-right" evidence="3">
        <dbReference type="Rhea" id="RHEA:78976"/>
    </physiologicalReaction>
</comment>
<evidence type="ECO:0000256" key="8">
    <source>
        <dbReference type="ARBA" id="ARBA00047196"/>
    </source>
</evidence>
<accession>A0A7J3I6I6</accession>
<dbReference type="EMBL" id="DTAI01000077">
    <property type="protein sequence ID" value="HGN36416.1"/>
    <property type="molecule type" value="Genomic_DNA"/>
</dbReference>
<sequence>MHLDRIDEKMLNGEYGEAKKLALKILVSIGETLGAERLIPISHAHISGVSYFNIGDDGLEFLEDMLIKGAKTTVFTTANPYSIAIHENYSKYYDSSIVEKQKRIVDILIKIGIAPNSFTCIPYKIRKPFYGEHVAWAESSAVIYGNSILGVYTNRESGISALMASIVGKTYYYGMHIDENRKAQEYIIVEEDIRTISLASILGLYVGRIARGVPFIDVNMPVENAVYKELIIRSLLASIATTSDLPLVIVKNASPITIHRDVDTRLLERVRVDMKELRVFIEEKCGNVLFLGCPHMTVNEAEFVLNTIDFKEITKLGIEKILIATPIQNYNKSSKRVEGDIEIEYIPGVCPVVSNLVEMGIDSVTTIHGKAYHYLPKLSGVKSCILNIV</sequence>
<gene>
    <name evidence="10" type="ORF">ENT87_02555</name>
</gene>
<comment type="function">
    <text evidence="4">Component of a hydro-lyase that catalyzes the dehydration of mevalonate 5-phosphate (MVA5P) to form trans-anhydromevalonate 5-phosphate (tAHMP). Involved in the archaeal mevalonate (MVA) pathway, which provides fundamental precursors for isoprenoid biosynthesis, such as isopentenyl diphosphate (IPP) and dimethylallyl diphosphate (DMAPP).</text>
</comment>
<reference evidence="10" key="1">
    <citation type="journal article" date="2020" name="mSystems">
        <title>Genome- and Community-Level Interaction Insights into Carbon Utilization and Element Cycling Functions of Hydrothermarchaeota in Hydrothermal Sediment.</title>
        <authorList>
            <person name="Zhou Z."/>
            <person name="Liu Y."/>
            <person name="Xu W."/>
            <person name="Pan J."/>
            <person name="Luo Z.H."/>
            <person name="Li M."/>
        </authorList>
    </citation>
    <scope>NUCLEOTIDE SEQUENCE [LARGE SCALE GENOMIC DNA]</scope>
    <source>
        <strain evidence="10">SpSt-618</strain>
    </source>
</reference>